<dbReference type="PATRIC" id="fig|35623.3.peg.313"/>
<comment type="similarity">
    <text evidence="6">Belongs to the peptidase M3B family.</text>
</comment>
<dbReference type="SUPFAM" id="SSF55486">
    <property type="entry name" value="Metalloproteases ('zincins'), catalytic domain"/>
    <property type="match status" value="1"/>
</dbReference>
<keyword evidence="5 6" id="KW-0482">Metalloprotease</keyword>
<evidence type="ECO:0000256" key="6">
    <source>
        <dbReference type="RuleBase" id="RU368091"/>
    </source>
</evidence>
<dbReference type="InterPro" id="IPR042088">
    <property type="entry name" value="OligoPept_F_C"/>
</dbReference>
<dbReference type="Gene3D" id="1.10.287.830">
    <property type="entry name" value="putative peptidase helix hairpin domain like"/>
    <property type="match status" value="1"/>
</dbReference>
<dbReference type="AlphaFoldDB" id="A0A061AFP7"/>
<keyword evidence="2 6" id="KW-0479">Metal-binding</keyword>
<dbReference type="STRING" id="35623.Aocu_03130"/>
<reference evidence="10" key="1">
    <citation type="submission" date="2014-05" db="EMBL/GenBank/DDBJ databases">
        <authorList>
            <person name="Kube M."/>
        </authorList>
    </citation>
    <scope>NUCLEOTIDE SEQUENCE [LARGE SCALE GENOMIC DNA]</scope>
</reference>
<accession>A0A061AFP7</accession>
<dbReference type="FunCoup" id="A0A061AFP7">
    <property type="interactions" value="2"/>
</dbReference>
<dbReference type="PANTHER" id="PTHR11804">
    <property type="entry name" value="PROTEASE M3 THIMET OLIGOPEPTIDASE-RELATED"/>
    <property type="match status" value="1"/>
</dbReference>
<dbReference type="PANTHER" id="PTHR11804:SF84">
    <property type="entry name" value="SACCHAROLYSIN"/>
    <property type="match status" value="1"/>
</dbReference>
<proteinExistence type="inferred from homology"/>
<dbReference type="GO" id="GO:0004222">
    <property type="term" value="F:metalloendopeptidase activity"/>
    <property type="evidence" value="ECO:0007669"/>
    <property type="project" value="UniProtKB-UniRule"/>
</dbReference>
<gene>
    <name evidence="9" type="primary">pepF1</name>
    <name evidence="9" type="ORF">Aocu_03130</name>
</gene>
<dbReference type="InterPro" id="IPR001567">
    <property type="entry name" value="Pept_M3A_M3B_dom"/>
</dbReference>
<keyword evidence="3 6" id="KW-0378">Hydrolase</keyword>
<keyword evidence="4 6" id="KW-0862">Zinc</keyword>
<dbReference type="EC" id="3.4.24.-" evidence="6"/>
<dbReference type="InterPro" id="IPR013647">
    <property type="entry name" value="OligopepF_N_dom"/>
</dbReference>
<evidence type="ECO:0000256" key="4">
    <source>
        <dbReference type="ARBA" id="ARBA00022833"/>
    </source>
</evidence>
<evidence type="ECO:0000256" key="5">
    <source>
        <dbReference type="ARBA" id="ARBA00023049"/>
    </source>
</evidence>
<keyword evidence="10" id="KW-1185">Reference proteome</keyword>
<dbReference type="GO" id="GO:0006508">
    <property type="term" value="P:proteolysis"/>
    <property type="evidence" value="ECO:0007669"/>
    <property type="project" value="UniProtKB-KW"/>
</dbReference>
<dbReference type="InterPro" id="IPR045090">
    <property type="entry name" value="Pept_M3A_M3B"/>
</dbReference>
<feature type="domain" description="Peptidase M3A/M3B catalytic" evidence="7">
    <location>
        <begin position="195"/>
        <end position="569"/>
    </location>
</feature>
<comment type="function">
    <text evidence="6">Has oligopeptidase activity and degrades a variety of small bioactive peptides.</text>
</comment>
<evidence type="ECO:0000259" key="7">
    <source>
        <dbReference type="Pfam" id="PF01432"/>
    </source>
</evidence>
<dbReference type="InParanoid" id="A0A061AFP7"/>
<evidence type="ECO:0000256" key="2">
    <source>
        <dbReference type="ARBA" id="ARBA00022723"/>
    </source>
</evidence>
<dbReference type="RefSeq" id="WP_045748942.1">
    <property type="nucleotide sequence ID" value="NZ_FUZK01000002.1"/>
</dbReference>
<dbReference type="GO" id="GO:0046872">
    <property type="term" value="F:metal ion binding"/>
    <property type="evidence" value="ECO:0007669"/>
    <property type="project" value="UniProtKB-UniRule"/>
</dbReference>
<dbReference type="InterPro" id="IPR004438">
    <property type="entry name" value="Peptidase_M3B"/>
</dbReference>
<dbReference type="HOGENOM" id="CLU_021290_2_0_14"/>
<evidence type="ECO:0000313" key="9">
    <source>
        <dbReference type="EMBL" id="CDR30386.1"/>
    </source>
</evidence>
<dbReference type="OrthoDB" id="9766487at2"/>
<evidence type="ECO:0000259" key="8">
    <source>
        <dbReference type="Pfam" id="PF08439"/>
    </source>
</evidence>
<dbReference type="Pfam" id="PF01432">
    <property type="entry name" value="Peptidase_M3"/>
    <property type="match status" value="1"/>
</dbReference>
<dbReference type="EMBL" id="LK028559">
    <property type="protein sequence ID" value="CDR30386.1"/>
    <property type="molecule type" value="Genomic_DNA"/>
</dbReference>
<keyword evidence="1 6" id="KW-0645">Protease</keyword>
<name>A0A061AFP7_9MOLU</name>
<organism evidence="9 10">
    <name type="scientific">Acholeplasma oculi</name>
    <dbReference type="NCBI Taxonomy" id="35623"/>
    <lineage>
        <taxon>Bacteria</taxon>
        <taxon>Bacillati</taxon>
        <taxon>Mycoplasmatota</taxon>
        <taxon>Mollicutes</taxon>
        <taxon>Acholeplasmatales</taxon>
        <taxon>Acholeplasmataceae</taxon>
        <taxon>Acholeplasma</taxon>
    </lineage>
</organism>
<evidence type="ECO:0000313" key="10">
    <source>
        <dbReference type="Proteomes" id="UP000032434"/>
    </source>
</evidence>
<sequence length="587" mass="67521">MSKWDLSVFYSDDQAWEKDFELLKGKLSKFQDFKGKLGDFESFKAYHLFDEEVTHLLYKVYAYAHLGSDLNLKDTKKMNMNQQVGLTLSQLSQLTSFISPEIIALGEEKVLSFVEKDDYLKPFKFPYQKLFRSQEHILDAKSEGLLSNFSAIRNIPTSLYQALSVIDRKDETIKLSDDSEVTVSQAQFRALIEDAKTPEDRKKIFESLYRKYVDNKSAFAATYNLVLQQLSANVKNRQYESSLDAALFGNNIPTSVFHNLKDAAYENTHPLKRYIAIRKKALKMDEYFTYDRFLALAKSDKKYPYEEAKQLFIDALNGFPKEFVDNQLDALKDGFVDAYPQDGKRTGAYSSGFYGHHPFILLNHNDTLDSVFTLAHEAGHSAHTIFSDKAQPMPISDYTIFVAEIASTFNEHALLDHLLKKSNSKEEKIELLTMAIDNICSTFYRQTLFATYEYEANKLVQEGQPINEQNLSQIMINLYKHYYDLDITKEPGKQYVWAYIPHLFYTPFYVYQYATAFSASLKIYDNVKSNEPKAFENYIAMLKTGGSMYPVDEAKIAGADLTVKETFLSVIKRMESLLDQLEALLDS</sequence>
<dbReference type="Pfam" id="PF08439">
    <property type="entry name" value="Peptidase_M3_N"/>
    <property type="match status" value="1"/>
</dbReference>
<dbReference type="Proteomes" id="UP000032434">
    <property type="component" value="Chromosome 1"/>
</dbReference>
<protein>
    <recommendedName>
        <fullName evidence="6">Oligopeptidase F</fullName>
        <ecNumber evidence="6">3.4.24.-</ecNumber>
    </recommendedName>
</protein>
<dbReference type="GO" id="GO:0006518">
    <property type="term" value="P:peptide metabolic process"/>
    <property type="evidence" value="ECO:0007669"/>
    <property type="project" value="TreeGrafter"/>
</dbReference>
<dbReference type="NCBIfam" id="TIGR00181">
    <property type="entry name" value="pepF"/>
    <property type="match status" value="1"/>
</dbReference>
<evidence type="ECO:0000256" key="1">
    <source>
        <dbReference type="ARBA" id="ARBA00022670"/>
    </source>
</evidence>
<dbReference type="Gene3D" id="1.10.1370.20">
    <property type="entry name" value="Oligoendopeptidase f, C-terminal domain"/>
    <property type="match status" value="1"/>
</dbReference>
<feature type="domain" description="Oligopeptidase F N-terminal" evidence="8">
    <location>
        <begin position="101"/>
        <end position="167"/>
    </location>
</feature>
<dbReference type="Gene3D" id="1.20.140.70">
    <property type="entry name" value="Oligopeptidase f, N-terminal domain"/>
    <property type="match status" value="1"/>
</dbReference>
<dbReference type="KEGG" id="aoc:Aocu_03130"/>
<evidence type="ECO:0000256" key="3">
    <source>
        <dbReference type="ARBA" id="ARBA00022801"/>
    </source>
</evidence>
<comment type="cofactor">
    <cofactor evidence="6">
        <name>Zn(2+)</name>
        <dbReference type="ChEBI" id="CHEBI:29105"/>
    </cofactor>
    <text evidence="6">Binds 1 zinc ion.</text>
</comment>
<dbReference type="CDD" id="cd09608">
    <property type="entry name" value="M3B_PepF"/>
    <property type="match status" value="1"/>
</dbReference>